<keyword evidence="14" id="KW-1185">Reference proteome</keyword>
<dbReference type="Gene3D" id="1.10.287.950">
    <property type="entry name" value="Methyl-accepting chemotaxis protein"/>
    <property type="match status" value="1"/>
</dbReference>
<comment type="subcellular location">
    <subcellularLocation>
        <location evidence="1">Cell membrane</location>
        <topology evidence="1">Multi-pass membrane protein</topology>
    </subcellularLocation>
</comment>
<evidence type="ECO:0000256" key="1">
    <source>
        <dbReference type="ARBA" id="ARBA00004651"/>
    </source>
</evidence>
<dbReference type="SUPFAM" id="SSF58104">
    <property type="entry name" value="Methyl-accepting chemotaxis protein (MCP) signaling domain"/>
    <property type="match status" value="1"/>
</dbReference>
<dbReference type="RefSeq" id="WP_306428709.1">
    <property type="nucleotide sequence ID" value="NZ_BORC01000004.1"/>
</dbReference>
<evidence type="ECO:0000259" key="11">
    <source>
        <dbReference type="PROSITE" id="PS50111"/>
    </source>
</evidence>
<organism evidence="13 14">
    <name type="scientific">Robertmurraya siralis</name>
    <dbReference type="NCBI Taxonomy" id="77777"/>
    <lineage>
        <taxon>Bacteria</taxon>
        <taxon>Bacillati</taxon>
        <taxon>Bacillota</taxon>
        <taxon>Bacilli</taxon>
        <taxon>Bacillales</taxon>
        <taxon>Bacillaceae</taxon>
        <taxon>Robertmurraya</taxon>
    </lineage>
</organism>
<dbReference type="SMART" id="SM01049">
    <property type="entry name" value="Cache_2"/>
    <property type="match status" value="1"/>
</dbReference>
<dbReference type="Pfam" id="PF17200">
    <property type="entry name" value="sCache_2"/>
    <property type="match status" value="1"/>
</dbReference>
<dbReference type="AlphaFoldDB" id="A0A919WJ65"/>
<dbReference type="GO" id="GO:0005886">
    <property type="term" value="C:plasma membrane"/>
    <property type="evidence" value="ECO:0007669"/>
    <property type="project" value="UniProtKB-SubCell"/>
</dbReference>
<evidence type="ECO:0000259" key="12">
    <source>
        <dbReference type="PROSITE" id="PS50885"/>
    </source>
</evidence>
<dbReference type="Pfam" id="PF00015">
    <property type="entry name" value="MCPsignal"/>
    <property type="match status" value="1"/>
</dbReference>
<evidence type="ECO:0000256" key="5">
    <source>
        <dbReference type="ARBA" id="ARBA00023136"/>
    </source>
</evidence>
<feature type="compositionally biased region" description="Low complexity" evidence="9">
    <location>
        <begin position="546"/>
        <end position="569"/>
    </location>
</feature>
<evidence type="ECO:0000256" key="10">
    <source>
        <dbReference type="SAM" id="Phobius"/>
    </source>
</evidence>
<evidence type="ECO:0000256" key="6">
    <source>
        <dbReference type="ARBA" id="ARBA00023224"/>
    </source>
</evidence>
<dbReference type="GO" id="GO:0007165">
    <property type="term" value="P:signal transduction"/>
    <property type="evidence" value="ECO:0007669"/>
    <property type="project" value="UniProtKB-KW"/>
</dbReference>
<accession>A0A919WJ65</accession>
<dbReference type="Proteomes" id="UP000682111">
    <property type="component" value="Unassembled WGS sequence"/>
</dbReference>
<evidence type="ECO:0000256" key="8">
    <source>
        <dbReference type="PROSITE-ProRule" id="PRU00284"/>
    </source>
</evidence>
<keyword evidence="2" id="KW-1003">Cell membrane</keyword>
<keyword evidence="4 10" id="KW-1133">Transmembrane helix</keyword>
<dbReference type="EMBL" id="BORC01000004">
    <property type="protein sequence ID" value="GIN62687.1"/>
    <property type="molecule type" value="Genomic_DNA"/>
</dbReference>
<dbReference type="PANTHER" id="PTHR32089">
    <property type="entry name" value="METHYL-ACCEPTING CHEMOTAXIS PROTEIN MCPB"/>
    <property type="match status" value="1"/>
</dbReference>
<gene>
    <name evidence="13" type="ORF">J27TS8_26800</name>
</gene>
<evidence type="ECO:0000256" key="9">
    <source>
        <dbReference type="SAM" id="MobiDB-lite"/>
    </source>
</evidence>
<protein>
    <submittedName>
        <fullName evidence="13">Methyl-accepting chemotaxis protein</fullName>
    </submittedName>
</protein>
<keyword evidence="6 8" id="KW-0807">Transducer</keyword>
<dbReference type="SMART" id="SM00283">
    <property type="entry name" value="MA"/>
    <property type="match status" value="1"/>
</dbReference>
<evidence type="ECO:0000256" key="4">
    <source>
        <dbReference type="ARBA" id="ARBA00022989"/>
    </source>
</evidence>
<feature type="domain" description="HAMP" evidence="12">
    <location>
        <begin position="229"/>
        <end position="282"/>
    </location>
</feature>
<feature type="domain" description="Methyl-accepting transducer" evidence="11">
    <location>
        <begin position="301"/>
        <end position="551"/>
    </location>
</feature>
<keyword evidence="5 10" id="KW-0472">Membrane</keyword>
<dbReference type="PROSITE" id="PS50111">
    <property type="entry name" value="CHEMOTAXIS_TRANSDUC_2"/>
    <property type="match status" value="1"/>
</dbReference>
<dbReference type="InterPro" id="IPR033480">
    <property type="entry name" value="sCache_2"/>
</dbReference>
<dbReference type="PANTHER" id="PTHR32089:SF114">
    <property type="entry name" value="METHYL-ACCEPTING CHEMOTAXIS PROTEIN MCPB"/>
    <property type="match status" value="1"/>
</dbReference>
<feature type="transmembrane region" description="Helical" evidence="10">
    <location>
        <begin position="205"/>
        <end position="227"/>
    </location>
</feature>
<dbReference type="SMART" id="SM00304">
    <property type="entry name" value="HAMP"/>
    <property type="match status" value="1"/>
</dbReference>
<keyword evidence="3 10" id="KW-0812">Transmembrane</keyword>
<comment type="caution">
    <text evidence="13">The sequence shown here is derived from an EMBL/GenBank/DDBJ whole genome shotgun (WGS) entry which is preliminary data.</text>
</comment>
<evidence type="ECO:0000256" key="3">
    <source>
        <dbReference type="ARBA" id="ARBA00022692"/>
    </source>
</evidence>
<comment type="similarity">
    <text evidence="7">Belongs to the methyl-accepting chemotaxis (MCP) protein family.</text>
</comment>
<proteinExistence type="inferred from homology"/>
<evidence type="ECO:0000256" key="2">
    <source>
        <dbReference type="ARBA" id="ARBA00022475"/>
    </source>
</evidence>
<feature type="region of interest" description="Disordered" evidence="9">
    <location>
        <begin position="546"/>
        <end position="570"/>
    </location>
</feature>
<evidence type="ECO:0000256" key="7">
    <source>
        <dbReference type="ARBA" id="ARBA00029447"/>
    </source>
</evidence>
<evidence type="ECO:0000313" key="14">
    <source>
        <dbReference type="Proteomes" id="UP000682111"/>
    </source>
</evidence>
<dbReference type="Pfam" id="PF00672">
    <property type="entry name" value="HAMP"/>
    <property type="match status" value="1"/>
</dbReference>
<evidence type="ECO:0000313" key="13">
    <source>
        <dbReference type="EMBL" id="GIN62687.1"/>
    </source>
</evidence>
<name>A0A919WJ65_9BACI</name>
<dbReference type="PROSITE" id="PS50885">
    <property type="entry name" value="HAMP"/>
    <property type="match status" value="1"/>
</dbReference>
<sequence>MKMNFVTDFFTKTIKRKLITVSILLLSIPLIVLGIISYQKSSSSLDEIGKTNLRNSVEQTLELIDALNDQVKNGSLPLEDAQERVKIAILGEKQADGTRPINDSIYLGENGYLFIADSKGTVVAHPSVEGNNSWDSEDIHGNKYAQEYIEKGLNGGGFTYYFYPLPQNEDAIEEKVTYSEAYPEWDWIVVSSTYLSDFNEPADEILTLNMIVIGVSLIIGILIIWLFTNQLTNPIRKVTDHMLHIGDGDLTLEQLHITANDETGKLANGINELQRKLKEIIQNISIASQSLSGHSEELTQSANEVQVGTDQIAKAMEEIAAGTESQAHHASSLSNTMGTYVESIDEANENGLKIYQSSNEVLKLTDDGSQLMSQSVKQMSNIDQLVQDSVSKVQQLATQSNEISKLVTVISDVAEQTNLLALNAAIEAARAGEQGKGFAVVADEVRKLAEQAANSVSEITEIVDNIQTDTSEVVHSLQSGYIEVEKGTKQITTTGETFEKINDAVKTVVTNAQTVRDNLTMIKSTSVEMNTSIEEIASISQESAASVEQTSASAQQTSSSMEEVASSSDELSKLAEELNALIRRFQT</sequence>
<dbReference type="CDD" id="cd06225">
    <property type="entry name" value="HAMP"/>
    <property type="match status" value="1"/>
</dbReference>
<dbReference type="InterPro" id="IPR004089">
    <property type="entry name" value="MCPsignal_dom"/>
</dbReference>
<dbReference type="CDD" id="cd11386">
    <property type="entry name" value="MCP_signal"/>
    <property type="match status" value="1"/>
</dbReference>
<dbReference type="Gene3D" id="3.30.450.20">
    <property type="entry name" value="PAS domain"/>
    <property type="match status" value="1"/>
</dbReference>
<dbReference type="InterPro" id="IPR003660">
    <property type="entry name" value="HAMP_dom"/>
</dbReference>
<reference evidence="13" key="1">
    <citation type="submission" date="2021-03" db="EMBL/GenBank/DDBJ databases">
        <title>Antimicrobial resistance genes in bacteria isolated from Japanese honey, and their potential for conferring macrolide and lincosamide resistance in the American foulbrood pathogen Paenibacillus larvae.</title>
        <authorList>
            <person name="Okamoto M."/>
            <person name="Kumagai M."/>
            <person name="Kanamori H."/>
            <person name="Takamatsu D."/>
        </authorList>
    </citation>
    <scope>NUCLEOTIDE SEQUENCE</scope>
    <source>
        <strain evidence="13">J27TS8</strain>
    </source>
</reference>